<feature type="region of interest" description="Disordered" evidence="1">
    <location>
        <begin position="512"/>
        <end position="531"/>
    </location>
</feature>
<dbReference type="PANTHER" id="PTHR33086">
    <property type="entry name" value="OS05G0468200 PROTEIN-RELATED"/>
    <property type="match status" value="1"/>
</dbReference>
<reference evidence="3" key="1">
    <citation type="submission" date="2015-04" db="UniProtKB">
        <authorList>
            <consortium name="EnsemblPlants"/>
        </authorList>
    </citation>
    <scope>IDENTIFICATION</scope>
</reference>
<dbReference type="Proteomes" id="UP000026961">
    <property type="component" value="Chromosome 3"/>
</dbReference>
<keyword evidence="4" id="KW-1185">Reference proteome</keyword>
<reference evidence="3" key="2">
    <citation type="submission" date="2018-05" db="EMBL/GenBank/DDBJ databases">
        <title>OgluRS3 (Oryza glumaepatula Reference Sequence Version 3).</title>
        <authorList>
            <person name="Zhang J."/>
            <person name="Kudrna D."/>
            <person name="Lee S."/>
            <person name="Talag J."/>
            <person name="Welchert J."/>
            <person name="Wing R.A."/>
        </authorList>
    </citation>
    <scope>NUCLEOTIDE SEQUENCE [LARGE SCALE GENOMIC DNA]</scope>
</reference>
<feature type="region of interest" description="Disordered" evidence="1">
    <location>
        <begin position="27"/>
        <end position="75"/>
    </location>
</feature>
<dbReference type="InterPro" id="IPR011676">
    <property type="entry name" value="DUF1618"/>
</dbReference>
<dbReference type="Pfam" id="PF07762">
    <property type="entry name" value="DUF1618"/>
    <property type="match status" value="1"/>
</dbReference>
<evidence type="ECO:0000313" key="3">
    <source>
        <dbReference type="EnsemblPlants" id="OGLUM03G32150.4"/>
    </source>
</evidence>
<dbReference type="AlphaFoldDB" id="A0A0D9ZCG7"/>
<proteinExistence type="predicted"/>
<protein>
    <recommendedName>
        <fullName evidence="2">DUF1618 domain-containing protein</fullName>
    </recommendedName>
</protein>
<evidence type="ECO:0000256" key="1">
    <source>
        <dbReference type="SAM" id="MobiDB-lite"/>
    </source>
</evidence>
<dbReference type="Gramene" id="OGLUM03G32150.4">
    <property type="protein sequence ID" value="OGLUM03G32150.4"/>
    <property type="gene ID" value="OGLUM03G32150"/>
</dbReference>
<dbReference type="PANTHER" id="PTHR33086:SF94">
    <property type="entry name" value="EXPRESSED PROTEIN"/>
    <property type="match status" value="1"/>
</dbReference>
<evidence type="ECO:0000259" key="2">
    <source>
        <dbReference type="Pfam" id="PF07762"/>
    </source>
</evidence>
<accession>A0A0D9ZCG7</accession>
<dbReference type="EnsemblPlants" id="OGLUM03G32150.4">
    <property type="protein sequence ID" value="OGLUM03G32150.4"/>
    <property type="gene ID" value="OGLUM03G32150"/>
</dbReference>
<feature type="compositionally biased region" description="Basic residues" evidence="1">
    <location>
        <begin position="59"/>
        <end position="71"/>
    </location>
</feature>
<sequence>MRVCFLQSQIHRPMDIRSASPCIQRIPSSIDRHQPPSLLSQKKNKQKKSIPSSTPPPPPRRRGKKKRKHRPAMAAAARSLPPWVVLDPVVRLHKPDGKENPRWAIIKCETTAYVTLRADVEGLRPDDELSPFDDGLKLLALVDEPPWPSRLSIRLDGDPDDEDRRGFLGGVLLADAGFLVLSSCLPGTRGDNSYLVCDAATDNPSLKMFPTVPMRFRPSVTPLPLRQPDGDGYLLVLFAMDMDADADDDGYLPQVLCLLPSSAPFDRHCWGTRRPIFPSEKPKKFTAHHAFSFQGSAYWVDLGQGILSCSCHDLISNTNDVQFRYIALPTGCYVDFDSLYLTAPPSQYRDIRCVGNSIRFVSIEGYNTLPGYNMLLSMWELMMPSSGQWRKVGSIRVGRLWEQEGFRRSGLLTNTSPTHPMLSTEDDGVVYLLMGEFYAEDEKDRSLYAFSVDMVTCKFVLAWHLPRWRHVGSPSLMGSDIFKHIKKHNLCQLIPPNKRDRGEASVLTVRPRKMQRDHLGTGSSRVQEKMR</sequence>
<dbReference type="HOGENOM" id="CLU_028502_2_1_1"/>
<name>A0A0D9ZCG7_9ORYZ</name>
<organism evidence="3">
    <name type="scientific">Oryza glumipatula</name>
    <dbReference type="NCBI Taxonomy" id="40148"/>
    <lineage>
        <taxon>Eukaryota</taxon>
        <taxon>Viridiplantae</taxon>
        <taxon>Streptophyta</taxon>
        <taxon>Embryophyta</taxon>
        <taxon>Tracheophyta</taxon>
        <taxon>Spermatophyta</taxon>
        <taxon>Magnoliopsida</taxon>
        <taxon>Liliopsida</taxon>
        <taxon>Poales</taxon>
        <taxon>Poaceae</taxon>
        <taxon>BOP clade</taxon>
        <taxon>Oryzoideae</taxon>
        <taxon>Oryzeae</taxon>
        <taxon>Oryzinae</taxon>
        <taxon>Oryza</taxon>
    </lineage>
</organism>
<feature type="domain" description="DUF1618" evidence="2">
    <location>
        <begin position="299"/>
        <end position="431"/>
    </location>
</feature>
<evidence type="ECO:0000313" key="4">
    <source>
        <dbReference type="Proteomes" id="UP000026961"/>
    </source>
</evidence>